<evidence type="ECO:0000313" key="2">
    <source>
        <dbReference type="Proteomes" id="UP001595906"/>
    </source>
</evidence>
<accession>A0ABV8PVA7</accession>
<reference evidence="2" key="1">
    <citation type="journal article" date="2019" name="Int. J. Syst. Evol. Microbiol.">
        <title>The Global Catalogue of Microorganisms (GCM) 10K type strain sequencing project: providing services to taxonomists for standard genome sequencing and annotation.</title>
        <authorList>
            <consortium name="The Broad Institute Genomics Platform"/>
            <consortium name="The Broad Institute Genome Sequencing Center for Infectious Disease"/>
            <person name="Wu L."/>
            <person name="Ma J."/>
        </authorList>
    </citation>
    <scope>NUCLEOTIDE SEQUENCE [LARGE SCALE GENOMIC DNA]</scope>
    <source>
        <strain evidence="2">CECT 8010</strain>
    </source>
</reference>
<keyword evidence="2" id="KW-1185">Reference proteome</keyword>
<proteinExistence type="predicted"/>
<comment type="caution">
    <text evidence="1">The sequence shown here is derived from an EMBL/GenBank/DDBJ whole genome shotgun (WGS) entry which is preliminary data.</text>
</comment>
<dbReference type="EMBL" id="JBHSDC010000003">
    <property type="protein sequence ID" value="MFC4231098.1"/>
    <property type="molecule type" value="Genomic_DNA"/>
</dbReference>
<dbReference type="InterPro" id="IPR026350">
    <property type="entry name" value="GxxExxY"/>
</dbReference>
<organism evidence="1 2">
    <name type="scientific">Parasediminibacterium paludis</name>
    <dbReference type="NCBI Taxonomy" id="908966"/>
    <lineage>
        <taxon>Bacteria</taxon>
        <taxon>Pseudomonadati</taxon>
        <taxon>Bacteroidota</taxon>
        <taxon>Chitinophagia</taxon>
        <taxon>Chitinophagales</taxon>
        <taxon>Chitinophagaceae</taxon>
        <taxon>Parasediminibacterium</taxon>
    </lineage>
</organism>
<dbReference type="Pfam" id="PF13366">
    <property type="entry name" value="PDDEXK_3"/>
    <property type="match status" value="1"/>
</dbReference>
<dbReference type="RefSeq" id="WP_379012485.1">
    <property type="nucleotide sequence ID" value="NZ_JBHSDC010000003.1"/>
</dbReference>
<protein>
    <submittedName>
        <fullName evidence="1">GxxExxY protein</fullName>
    </submittedName>
</protein>
<name>A0ABV8PVA7_9BACT</name>
<evidence type="ECO:0000313" key="1">
    <source>
        <dbReference type="EMBL" id="MFC4231098.1"/>
    </source>
</evidence>
<dbReference type="NCBIfam" id="TIGR04256">
    <property type="entry name" value="GxxExxY"/>
    <property type="match status" value="1"/>
</dbReference>
<dbReference type="Proteomes" id="UP001595906">
    <property type="component" value="Unassembled WGS sequence"/>
</dbReference>
<sequence>MKHEDLTHKIIGCAMKVHSTLGNGFQEVIYQRAMAIEMQKQGLNFMREMEMSIYYEGVDIGTRRVDFFVEDNIMVELKALIKLEEVHLAQAMNYCQAYNLPIGLLLNFGAKSLEFKRVYNLNHPENKKSSELGLNRLKNDKITLPAQTEILQSSNPKNPNSDK</sequence>
<gene>
    <name evidence="1" type="ORF">ACFOW1_04305</name>
</gene>